<organism evidence="1 2">
    <name type="scientific">Arachis hypogaea</name>
    <name type="common">Peanut</name>
    <dbReference type="NCBI Taxonomy" id="3818"/>
    <lineage>
        <taxon>Eukaryota</taxon>
        <taxon>Viridiplantae</taxon>
        <taxon>Streptophyta</taxon>
        <taxon>Embryophyta</taxon>
        <taxon>Tracheophyta</taxon>
        <taxon>Spermatophyta</taxon>
        <taxon>Magnoliopsida</taxon>
        <taxon>eudicotyledons</taxon>
        <taxon>Gunneridae</taxon>
        <taxon>Pentapetalae</taxon>
        <taxon>rosids</taxon>
        <taxon>fabids</taxon>
        <taxon>Fabales</taxon>
        <taxon>Fabaceae</taxon>
        <taxon>Papilionoideae</taxon>
        <taxon>50 kb inversion clade</taxon>
        <taxon>dalbergioids sensu lato</taxon>
        <taxon>Dalbergieae</taxon>
        <taxon>Pterocarpus clade</taxon>
        <taxon>Arachis</taxon>
    </lineage>
</organism>
<keyword evidence="2" id="KW-1185">Reference proteome</keyword>
<dbReference type="EMBL" id="SDMP01000022">
    <property type="protein sequence ID" value="RYQ79669.1"/>
    <property type="molecule type" value="Genomic_DNA"/>
</dbReference>
<protein>
    <recommendedName>
        <fullName evidence="3">Aminotransferase-like plant mobile domain-containing protein</fullName>
    </recommendedName>
</protein>
<evidence type="ECO:0008006" key="3">
    <source>
        <dbReference type="Google" id="ProtNLM"/>
    </source>
</evidence>
<comment type="caution">
    <text evidence="1">The sequence shown here is derived from an EMBL/GenBank/DDBJ whole genome shotgun (WGS) entry which is preliminary data.</text>
</comment>
<gene>
    <name evidence="1" type="ORF">Ahy_Scaffold2g107628</name>
</gene>
<reference evidence="1 2" key="1">
    <citation type="submission" date="2019-01" db="EMBL/GenBank/DDBJ databases">
        <title>Sequencing of cultivated peanut Arachis hypogaea provides insights into genome evolution and oil improvement.</title>
        <authorList>
            <person name="Chen X."/>
        </authorList>
    </citation>
    <scope>NUCLEOTIDE SEQUENCE [LARGE SCALE GENOMIC DNA]</scope>
    <source>
        <strain evidence="2">cv. Fuhuasheng</strain>
        <tissue evidence="1">Leaves</tissue>
    </source>
</reference>
<evidence type="ECO:0000313" key="2">
    <source>
        <dbReference type="Proteomes" id="UP000289738"/>
    </source>
</evidence>
<evidence type="ECO:0000313" key="1">
    <source>
        <dbReference type="EMBL" id="RYQ79669.1"/>
    </source>
</evidence>
<sequence>MPNTNDLATLRQYARCFILLMIGSYLMIDKSNNQGSAVLAWTYHFLCSAVHHSTTDIAGCTPLLVSGIYQRFPKWCPHERQVYMYLMAVDRHDIAQQGPTRAESPVMASGEGYQISIQTSLDYRPTREYGDWYQLACRVRHLSGQDVLDNPRLFELPGDV</sequence>
<name>A0A444WQJ0_ARAHY</name>
<dbReference type="AlphaFoldDB" id="A0A444WQJ0"/>
<dbReference type="Proteomes" id="UP000289738">
    <property type="component" value="Unassembled WGS sequence"/>
</dbReference>
<proteinExistence type="predicted"/>
<accession>A0A444WQJ0</accession>